<dbReference type="GeneID" id="58228787"/>
<dbReference type="PANTHER" id="PTHR43309">
    <property type="entry name" value="5-OXOPROLINASE SUBUNIT C"/>
    <property type="match status" value="1"/>
</dbReference>
<name>A0A0F4PUG5_9GAMM</name>
<organism evidence="5 6">
    <name type="scientific">Pseudoalteromonas ruthenica</name>
    <dbReference type="NCBI Taxonomy" id="151081"/>
    <lineage>
        <taxon>Bacteria</taxon>
        <taxon>Pseudomonadati</taxon>
        <taxon>Pseudomonadota</taxon>
        <taxon>Gammaproteobacteria</taxon>
        <taxon>Alteromonadales</taxon>
        <taxon>Pseudoalteromonadaceae</taxon>
        <taxon>Pseudoalteromonas</taxon>
    </lineage>
</organism>
<feature type="domain" description="Carboxyltransferase" evidence="4">
    <location>
        <begin position="23"/>
        <end position="298"/>
    </location>
</feature>
<dbReference type="InterPro" id="IPR003778">
    <property type="entry name" value="CT_A_B"/>
</dbReference>
<dbReference type="RefSeq" id="WP_045978746.1">
    <property type="nucleotide sequence ID" value="NZ_JXXY01000004.1"/>
</dbReference>
<dbReference type="GO" id="GO:0005524">
    <property type="term" value="F:ATP binding"/>
    <property type="evidence" value="ECO:0007669"/>
    <property type="project" value="UniProtKB-KW"/>
</dbReference>
<keyword evidence="3" id="KW-0067">ATP-binding</keyword>
<keyword evidence="1" id="KW-0547">Nucleotide-binding</keyword>
<sequence>MIEVIKSGPQLSIQDLGRFNYRHLGVSQAGAADSDALRIANRLVGNPDNTPALEVTLGMAQLKFCSSQCFSLSGADMSANLNGARVDPGWSYQAQPGDILTFASSALNLRCYLAFAGGIAATAELGSYSTDIMAGLGANHGRALSAGERIAIHPSNFHPQGFGARLPTRQGPIHFIPEQRDHGLTASIKSAFIEGRWQVAPQSNRMGLRLHWPQHERLSHYLGIASTAVSPGTIQLPGNGEPIVLLNDCQTTGGYPILGHVISADLPCLGQARAGAELQFEAVSLAQAEAINAAHQHELNRLEIAIRGRQHAR</sequence>
<dbReference type="NCBIfam" id="TIGR00724">
    <property type="entry name" value="urea_amlyse_rel"/>
    <property type="match status" value="1"/>
</dbReference>
<dbReference type="InterPro" id="IPR029000">
    <property type="entry name" value="Cyclophilin-like_dom_sf"/>
</dbReference>
<gene>
    <name evidence="5" type="ORF">TW72_09820</name>
</gene>
<accession>A0A0F4PUG5</accession>
<evidence type="ECO:0000256" key="2">
    <source>
        <dbReference type="ARBA" id="ARBA00022801"/>
    </source>
</evidence>
<dbReference type="OrthoDB" id="9768696at2"/>
<evidence type="ECO:0000256" key="1">
    <source>
        <dbReference type="ARBA" id="ARBA00022741"/>
    </source>
</evidence>
<evidence type="ECO:0000259" key="4">
    <source>
        <dbReference type="SMART" id="SM00797"/>
    </source>
</evidence>
<evidence type="ECO:0000313" key="5">
    <source>
        <dbReference type="EMBL" id="KJY99905.1"/>
    </source>
</evidence>
<keyword evidence="6" id="KW-1185">Reference proteome</keyword>
<dbReference type="PATRIC" id="fig|151081.8.peg.1027"/>
<keyword evidence="2" id="KW-0378">Hydrolase</keyword>
<dbReference type="SUPFAM" id="SSF50891">
    <property type="entry name" value="Cyclophilin-like"/>
    <property type="match status" value="1"/>
</dbReference>
<dbReference type="GO" id="GO:0016787">
    <property type="term" value="F:hydrolase activity"/>
    <property type="evidence" value="ECO:0007669"/>
    <property type="project" value="UniProtKB-KW"/>
</dbReference>
<dbReference type="Gene3D" id="2.40.100.10">
    <property type="entry name" value="Cyclophilin-like"/>
    <property type="match status" value="1"/>
</dbReference>
<comment type="caution">
    <text evidence="5">The sequence shown here is derived from an EMBL/GenBank/DDBJ whole genome shotgun (WGS) entry which is preliminary data.</text>
</comment>
<dbReference type="EMBL" id="JXXZ01000007">
    <property type="protein sequence ID" value="KJY99905.1"/>
    <property type="molecule type" value="Genomic_DNA"/>
</dbReference>
<dbReference type="Pfam" id="PF02626">
    <property type="entry name" value="CT_A_B"/>
    <property type="match status" value="1"/>
</dbReference>
<proteinExistence type="predicted"/>
<dbReference type="AlphaFoldDB" id="A0A0F4PUG5"/>
<protein>
    <recommendedName>
        <fullName evidence="4">Carboxyltransferase domain-containing protein</fullName>
    </recommendedName>
</protein>
<dbReference type="PANTHER" id="PTHR43309:SF3">
    <property type="entry name" value="5-OXOPROLINASE SUBUNIT C"/>
    <property type="match status" value="1"/>
</dbReference>
<dbReference type="eggNOG" id="COG1984">
    <property type="taxonomic scope" value="Bacteria"/>
</dbReference>
<dbReference type="InterPro" id="IPR052708">
    <property type="entry name" value="PxpC"/>
</dbReference>
<evidence type="ECO:0000313" key="6">
    <source>
        <dbReference type="Proteomes" id="UP000033664"/>
    </source>
</evidence>
<dbReference type="Proteomes" id="UP000033664">
    <property type="component" value="Unassembled WGS sequence"/>
</dbReference>
<dbReference type="SMART" id="SM00797">
    <property type="entry name" value="AHS2"/>
    <property type="match status" value="1"/>
</dbReference>
<reference evidence="5 6" key="1">
    <citation type="journal article" date="2015" name="BMC Genomics">
        <title>Genome mining reveals unlocked bioactive potential of marine Gram-negative bacteria.</title>
        <authorList>
            <person name="Machado H."/>
            <person name="Sonnenschein E.C."/>
            <person name="Melchiorsen J."/>
            <person name="Gram L."/>
        </authorList>
    </citation>
    <scope>NUCLEOTIDE SEQUENCE [LARGE SCALE GENOMIC DNA]</scope>
    <source>
        <strain evidence="5 6">S3137</strain>
    </source>
</reference>
<evidence type="ECO:0000256" key="3">
    <source>
        <dbReference type="ARBA" id="ARBA00022840"/>
    </source>
</evidence>